<gene>
    <name evidence="1" type="ORF">F4821DRAFT_274256</name>
</gene>
<dbReference type="EMBL" id="MU394280">
    <property type="protein sequence ID" value="KAI6093920.1"/>
    <property type="molecule type" value="Genomic_DNA"/>
</dbReference>
<dbReference type="Proteomes" id="UP001497680">
    <property type="component" value="Unassembled WGS sequence"/>
</dbReference>
<protein>
    <submittedName>
        <fullName evidence="1">Uncharacterized protein</fullName>
    </submittedName>
</protein>
<reference evidence="1 2" key="1">
    <citation type="journal article" date="2022" name="New Phytol.">
        <title>Ecological generalism drives hyperdiversity of secondary metabolite gene clusters in xylarialean endophytes.</title>
        <authorList>
            <person name="Franco M.E.E."/>
            <person name="Wisecaver J.H."/>
            <person name="Arnold A.E."/>
            <person name="Ju Y.M."/>
            <person name="Slot J.C."/>
            <person name="Ahrendt S."/>
            <person name="Moore L.P."/>
            <person name="Eastman K.E."/>
            <person name="Scott K."/>
            <person name="Konkel Z."/>
            <person name="Mondo S.J."/>
            <person name="Kuo A."/>
            <person name="Hayes R.D."/>
            <person name="Haridas S."/>
            <person name="Andreopoulos B."/>
            <person name="Riley R."/>
            <person name="LaButti K."/>
            <person name="Pangilinan J."/>
            <person name="Lipzen A."/>
            <person name="Amirebrahimi M."/>
            <person name="Yan J."/>
            <person name="Adam C."/>
            <person name="Keymanesh K."/>
            <person name="Ng V."/>
            <person name="Louie K."/>
            <person name="Northen T."/>
            <person name="Drula E."/>
            <person name="Henrissat B."/>
            <person name="Hsieh H.M."/>
            <person name="Youens-Clark K."/>
            <person name="Lutzoni F."/>
            <person name="Miadlikowska J."/>
            <person name="Eastwood D.C."/>
            <person name="Hamelin R.C."/>
            <person name="Grigoriev I.V."/>
            <person name="U'Ren J.M."/>
        </authorList>
    </citation>
    <scope>NUCLEOTIDE SEQUENCE [LARGE SCALE GENOMIC DNA]</scope>
    <source>
        <strain evidence="1 2">ER1909</strain>
    </source>
</reference>
<evidence type="ECO:0000313" key="1">
    <source>
        <dbReference type="EMBL" id="KAI6093920.1"/>
    </source>
</evidence>
<name>A0ACC0DN68_9PEZI</name>
<sequence length="701" mass="81336">MERCGGTIQDRWSDMSKDMRKNMLLKAWPEMPERHRPDIVAWTAEPQDRLVQHTSAFLWPHINLEDLCKPKWFLLMLNSRAETAPQNFIYCDLEPTTFAYRIGLIQELVLPPQYYMAFDDSQPEAYGCISSPADSCRTNLTPGEGLWVLEIQSRLYGFLSTCCFMIQSIAPLITQPIPPSVITISNLGDGVEYLSCVSYAAPYMAPGKGNLRHLINIVRSMKDSSTDHLNNLRADPAYFAMFYEEVRDHQVEWLLDTNNQQHPIFVNNDVSSLFAGRILKDLVHETFQVHNYLGILYSRLSQLQDAISKNPVTNSNMEGLPYEESIYALEHDVLRILQAFLHGSYLARSFFASPPMRPYTRRRVPKPGEDSSSGLERQPGIPRSETLEWLDYYINCLSSDNQGRFIMGRKTLIIELEALLTKDPDARFFISTRVARQLSLVSILCECLHLTGRFQPWIRTSRCRAKDAKKYEDDFNRNYERQYNLTKNVKPTFWCALSKRFMCEIYEYPANQPRSKETIDKMRKAEAYLDKFWKALIGRLRHADENALPQELVKPIAAQQTKPWVMSKPPSEAADKMKTAQVPEDLVLQNIEAKTEIKEEEVKKELLFNYKVARLLKALFSDEPNPSQTPNIIWEEFVFILQTLGFKAEKLFGSGWCFTMPDPSKDELSWKSIHFDEPYMMDEMPHMMVKYYGKRIRQRFA</sequence>
<proteinExistence type="predicted"/>
<keyword evidence="2" id="KW-1185">Reference proteome</keyword>
<organism evidence="1 2">
    <name type="scientific">Hypoxylon rubiginosum</name>
    <dbReference type="NCBI Taxonomy" id="110542"/>
    <lineage>
        <taxon>Eukaryota</taxon>
        <taxon>Fungi</taxon>
        <taxon>Dikarya</taxon>
        <taxon>Ascomycota</taxon>
        <taxon>Pezizomycotina</taxon>
        <taxon>Sordariomycetes</taxon>
        <taxon>Xylariomycetidae</taxon>
        <taxon>Xylariales</taxon>
        <taxon>Hypoxylaceae</taxon>
        <taxon>Hypoxylon</taxon>
    </lineage>
</organism>
<comment type="caution">
    <text evidence="1">The sequence shown here is derived from an EMBL/GenBank/DDBJ whole genome shotgun (WGS) entry which is preliminary data.</text>
</comment>
<evidence type="ECO:0000313" key="2">
    <source>
        <dbReference type="Proteomes" id="UP001497680"/>
    </source>
</evidence>
<accession>A0ACC0DN68</accession>